<dbReference type="Proteomes" id="UP000447873">
    <property type="component" value="Unassembled WGS sequence"/>
</dbReference>
<dbReference type="OrthoDB" id="3938686at2759"/>
<name>A0A8H3UHT1_VENIN</name>
<dbReference type="Proteomes" id="UP000433883">
    <property type="component" value="Unassembled WGS sequence"/>
</dbReference>
<evidence type="ECO:0000313" key="2">
    <source>
        <dbReference type="EMBL" id="KAE9970469.1"/>
    </source>
</evidence>
<dbReference type="EMBL" id="WNWQ01000326">
    <property type="protein sequence ID" value="KAE9970469.1"/>
    <property type="molecule type" value="Genomic_DNA"/>
</dbReference>
<dbReference type="EMBL" id="WNWR01000267">
    <property type="protein sequence ID" value="KAE9986006.1"/>
    <property type="molecule type" value="Genomic_DNA"/>
</dbReference>
<comment type="caution">
    <text evidence="2">The sequence shown here is derived from an EMBL/GenBank/DDBJ whole genome shotgun (WGS) entry which is preliminary data.</text>
</comment>
<accession>A0A8H3UHT1</accession>
<evidence type="ECO:0000313" key="1">
    <source>
        <dbReference type="EMBL" id="KAE9964849.1"/>
    </source>
</evidence>
<evidence type="ECO:0000313" key="6">
    <source>
        <dbReference type="Proteomes" id="UP000490939"/>
    </source>
</evidence>
<evidence type="ECO:0000313" key="3">
    <source>
        <dbReference type="EMBL" id="KAE9986006.1"/>
    </source>
</evidence>
<dbReference type="EMBL" id="WNWS01000645">
    <property type="protein sequence ID" value="KAE9964849.1"/>
    <property type="molecule type" value="Genomic_DNA"/>
</dbReference>
<proteinExistence type="predicted"/>
<dbReference type="Proteomes" id="UP000490939">
    <property type="component" value="Unassembled WGS sequence"/>
</dbReference>
<dbReference type="AlphaFoldDB" id="A0A8H3UHT1"/>
<evidence type="ECO:0000313" key="5">
    <source>
        <dbReference type="Proteomes" id="UP000447873"/>
    </source>
</evidence>
<sequence>MVAQLSYLTTVLAASTTASSLQASSTNISTITSTAYQPSITLTPSSSASISANSSYPQISNLSHAKPQTTVSLFNACSGSDKICDPIESITYYGAVLSADATKTAYLLDCAAYAGNVTECFDTPMTVTQGVSLFQRSDKTGITPVTISCNILDTTKSAVCEQKMSRTTSSGSASAASTGFPVNSINGTASTSTLTFDKSQIHYNNLVITSGAEKLVSATATATNTPKTPTSAGAVSSPTKTGGALAFATMPSSKIAGVVAILFAVFVY</sequence>
<reference evidence="2 4" key="1">
    <citation type="submission" date="2019-11" db="EMBL/GenBank/DDBJ databases">
        <title>Venturia inaequalis Genome Resource.</title>
        <authorList>
            <person name="Lichtner F.J."/>
        </authorList>
    </citation>
    <scope>NUCLEOTIDE SEQUENCE [LARGE SCALE GENOMIC DNA]</scope>
    <source>
        <strain evidence="1 5">120213</strain>
        <strain evidence="2">Bline_iso_100314</strain>
        <strain evidence="3 6">DMI_063113</strain>
    </source>
</reference>
<evidence type="ECO:0000313" key="4">
    <source>
        <dbReference type="Proteomes" id="UP000433883"/>
    </source>
</evidence>
<keyword evidence="6" id="KW-1185">Reference proteome</keyword>
<gene>
    <name evidence="2" type="ORF">BLS_004890</name>
    <name evidence="3" type="ORF">EG327_004491</name>
    <name evidence="1" type="ORF">EG328_010145</name>
</gene>
<organism evidence="2 4">
    <name type="scientific">Venturia inaequalis</name>
    <name type="common">Apple scab fungus</name>
    <dbReference type="NCBI Taxonomy" id="5025"/>
    <lineage>
        <taxon>Eukaryota</taxon>
        <taxon>Fungi</taxon>
        <taxon>Dikarya</taxon>
        <taxon>Ascomycota</taxon>
        <taxon>Pezizomycotina</taxon>
        <taxon>Dothideomycetes</taxon>
        <taxon>Pleosporomycetidae</taxon>
        <taxon>Venturiales</taxon>
        <taxon>Venturiaceae</taxon>
        <taxon>Venturia</taxon>
    </lineage>
</organism>
<protein>
    <submittedName>
        <fullName evidence="2">Uncharacterized protein</fullName>
    </submittedName>
</protein>